<dbReference type="EMBL" id="CP058215">
    <property type="protein sequence ID" value="QLC49161.1"/>
    <property type="molecule type" value="Genomic_DNA"/>
</dbReference>
<dbReference type="Gene3D" id="3.20.20.70">
    <property type="entry name" value="Aldolase class I"/>
    <property type="match status" value="1"/>
</dbReference>
<reference evidence="3 4" key="1">
    <citation type="submission" date="2020-06" db="EMBL/GenBank/DDBJ databases">
        <title>Methanolobus halotolerans sp. nov., isolated from a saline lake Tus in Siberia.</title>
        <authorList>
            <person name="Shen Y."/>
            <person name="Chen S.-C."/>
            <person name="Lai M.-C."/>
            <person name="Huang H.-H."/>
            <person name="Chiu H.-H."/>
            <person name="Tang S.-L."/>
            <person name="Rogozin D.Y."/>
            <person name="Degermendzhy A.G."/>
        </authorList>
    </citation>
    <scope>NUCLEOTIDE SEQUENCE [LARGE SCALE GENOMIC DNA]</scope>
    <source>
        <strain evidence="3 4">DSM 21339</strain>
    </source>
</reference>
<dbReference type="RefSeq" id="WP_176964224.1">
    <property type="nucleotide sequence ID" value="NZ_CP058215.1"/>
</dbReference>
<dbReference type="AlphaFoldDB" id="A0A7D5I3S4"/>
<dbReference type="InterPro" id="IPR011060">
    <property type="entry name" value="RibuloseP-bd_barrel"/>
</dbReference>
<organism evidence="3 4">
    <name type="scientific">Methanolobus zinderi</name>
    <dbReference type="NCBI Taxonomy" id="536044"/>
    <lineage>
        <taxon>Archaea</taxon>
        <taxon>Methanobacteriati</taxon>
        <taxon>Methanobacteriota</taxon>
        <taxon>Stenosarchaea group</taxon>
        <taxon>Methanomicrobia</taxon>
        <taxon>Methanosarcinales</taxon>
        <taxon>Methanosarcinaceae</taxon>
        <taxon>Methanolobus</taxon>
    </lineage>
</organism>
<dbReference type="SUPFAM" id="SSF51366">
    <property type="entry name" value="Ribulose-phoshate binding barrel"/>
    <property type="match status" value="1"/>
</dbReference>
<sequence>MFRILLVLDIFNRTVVHAQGGNRHEYKAIHFSSRICNSSDPIKVVETIKPREVYIADLNLLEDIGKREKNFEVMEDIAKKSRTMVDPGISSPSETDDILEIVQTVVLGTETASLETIREVAAAHPGRVVVSIDKKNGKILSSDPDMPDDPFEIVRILNDLDLQDIIILDLDRVGTSSGVDSQFLSKIVSISDHNVLLGGGVRNKEDIETLERIGIKGALVATALHNGSIPPEMVQ</sequence>
<accession>A0A7D5I3S4</accession>
<dbReference type="KEGG" id="mzi:HWN40_02190"/>
<dbReference type="InterPro" id="IPR013785">
    <property type="entry name" value="Aldolase_TIM"/>
</dbReference>
<evidence type="ECO:0000256" key="1">
    <source>
        <dbReference type="ARBA" id="ARBA00009667"/>
    </source>
</evidence>
<comment type="similarity">
    <text evidence="1 2">Belongs to the HisA/HisF family.</text>
</comment>
<proteinExistence type="inferred from homology"/>
<gene>
    <name evidence="3" type="ORF">HWN40_02190</name>
</gene>
<keyword evidence="2" id="KW-0028">Amino-acid biosynthesis</keyword>
<dbReference type="PANTHER" id="PTHR43090:SF2">
    <property type="entry name" value="1-(5-PHOSPHORIBOSYL)-5-[(5-PHOSPHORIBOSYLAMINO)METHYLIDENEAMINO] IMIDAZOLE-4-CARBOXAMIDE ISOMERASE"/>
    <property type="match status" value="1"/>
</dbReference>
<dbReference type="PANTHER" id="PTHR43090">
    <property type="entry name" value="1-(5-PHOSPHORIBOSYL)-5-[(5-PHOSPHORIBOSYLAMINO)METHYLIDENEAMINO] IMIDAZOLE-4-CARBOXAMIDE ISOMERASE"/>
    <property type="match status" value="1"/>
</dbReference>
<evidence type="ECO:0000313" key="3">
    <source>
        <dbReference type="EMBL" id="QLC49161.1"/>
    </source>
</evidence>
<keyword evidence="3" id="KW-0413">Isomerase</keyword>
<dbReference type="Proteomes" id="UP000509594">
    <property type="component" value="Chromosome"/>
</dbReference>
<evidence type="ECO:0000256" key="2">
    <source>
        <dbReference type="RuleBase" id="RU003657"/>
    </source>
</evidence>
<keyword evidence="4" id="KW-1185">Reference proteome</keyword>
<evidence type="ECO:0000313" key="4">
    <source>
        <dbReference type="Proteomes" id="UP000509594"/>
    </source>
</evidence>
<keyword evidence="2" id="KW-0368">Histidine biosynthesis</keyword>
<name>A0A7D5I3S4_9EURY</name>
<dbReference type="CDD" id="cd04723">
    <property type="entry name" value="HisA_HisF"/>
    <property type="match status" value="1"/>
</dbReference>
<dbReference type="InterPro" id="IPR044524">
    <property type="entry name" value="Isoase_HisA-like"/>
</dbReference>
<dbReference type="OrthoDB" id="146815at2157"/>
<dbReference type="GeneID" id="55820447"/>
<dbReference type="GO" id="GO:0000105">
    <property type="term" value="P:L-histidine biosynthetic process"/>
    <property type="evidence" value="ECO:0007669"/>
    <property type="project" value="UniProtKB-KW"/>
</dbReference>
<dbReference type="GO" id="GO:0003949">
    <property type="term" value="F:1-(5-phosphoribosyl)-5-[(5-phosphoribosylamino)methylideneamino]imidazole-4-carboxamide isomerase activity"/>
    <property type="evidence" value="ECO:0007669"/>
    <property type="project" value="InterPro"/>
</dbReference>
<dbReference type="Pfam" id="PF00977">
    <property type="entry name" value="His_biosynth"/>
    <property type="match status" value="1"/>
</dbReference>
<protein>
    <submittedName>
        <fullName evidence="3">Phosphoribosylformimino-5-aminoimidazole carboxamide ribotide isomerase</fullName>
    </submittedName>
</protein>
<dbReference type="GO" id="GO:0005737">
    <property type="term" value="C:cytoplasm"/>
    <property type="evidence" value="ECO:0007669"/>
    <property type="project" value="TreeGrafter"/>
</dbReference>
<dbReference type="GO" id="GO:0000162">
    <property type="term" value="P:L-tryptophan biosynthetic process"/>
    <property type="evidence" value="ECO:0007669"/>
    <property type="project" value="TreeGrafter"/>
</dbReference>
<dbReference type="InterPro" id="IPR006062">
    <property type="entry name" value="His_biosynth"/>
</dbReference>